<dbReference type="RefSeq" id="WP_091669233.1">
    <property type="nucleotide sequence ID" value="NZ_FOKG01000001.1"/>
</dbReference>
<evidence type="ECO:0000313" key="2">
    <source>
        <dbReference type="EMBL" id="SFA83672.1"/>
    </source>
</evidence>
<evidence type="ECO:0000259" key="1">
    <source>
        <dbReference type="PROSITE" id="PS51549"/>
    </source>
</evidence>
<dbReference type="OrthoDB" id="4751481at2"/>
<keyword evidence="3" id="KW-1185">Reference proteome</keyword>
<dbReference type="AlphaFoldDB" id="A0A1I0W4S6"/>
<proteinExistence type="predicted"/>
<gene>
    <name evidence="2" type="ORF">SAMN05216266_101740</name>
</gene>
<reference evidence="3" key="1">
    <citation type="submission" date="2016-10" db="EMBL/GenBank/DDBJ databases">
        <authorList>
            <person name="Varghese N."/>
            <person name="Submissions S."/>
        </authorList>
    </citation>
    <scope>NUCLEOTIDE SEQUENCE [LARGE SCALE GENOMIC DNA]</scope>
    <source>
        <strain evidence="3">CGMCC 4.3568</strain>
    </source>
</reference>
<feature type="domain" description="DM13" evidence="1">
    <location>
        <begin position="59"/>
        <end position="164"/>
    </location>
</feature>
<evidence type="ECO:0000313" key="3">
    <source>
        <dbReference type="Proteomes" id="UP000243799"/>
    </source>
</evidence>
<protein>
    <submittedName>
        <fullName evidence="2">Electron transfer DM13</fullName>
    </submittedName>
</protein>
<dbReference type="Proteomes" id="UP000243799">
    <property type="component" value="Unassembled WGS sequence"/>
</dbReference>
<dbReference type="EMBL" id="FOKG01000001">
    <property type="protein sequence ID" value="SFA83672.1"/>
    <property type="molecule type" value="Genomic_DNA"/>
</dbReference>
<dbReference type="PROSITE" id="PS51549">
    <property type="entry name" value="DM13"/>
    <property type="match status" value="1"/>
</dbReference>
<organism evidence="2 3">
    <name type="scientific">Amycolatopsis marina</name>
    <dbReference type="NCBI Taxonomy" id="490629"/>
    <lineage>
        <taxon>Bacteria</taxon>
        <taxon>Bacillati</taxon>
        <taxon>Actinomycetota</taxon>
        <taxon>Actinomycetes</taxon>
        <taxon>Pseudonocardiales</taxon>
        <taxon>Pseudonocardiaceae</taxon>
        <taxon>Amycolatopsis</taxon>
    </lineage>
</organism>
<sequence length="165" mass="17699">MRHLLRRTPVRVLLATSVLAAVVALAVFEPWRAFTRSTADEPVPVAAAAPQQPRELAAGSFVSQEHTTSGKARVLELADGSQVLRLEGFSTSDGPDLHVWLTDRRAGAEWDSYDDGRAVRLGELTATDGNQNYVIPGGTGLGGLRSVVIWCDRFNVAFGSAGLEL</sequence>
<dbReference type="Pfam" id="PF10517">
    <property type="entry name" value="DM13"/>
    <property type="match status" value="1"/>
</dbReference>
<accession>A0A1I0W4S6</accession>
<dbReference type="InterPro" id="IPR019545">
    <property type="entry name" value="DM13_domain"/>
</dbReference>
<dbReference type="STRING" id="490629.SAMN05216266_101740"/>
<name>A0A1I0W4S6_9PSEU</name>